<keyword evidence="3" id="KW-1185">Reference proteome</keyword>
<dbReference type="PATRIC" id="fig|266128.3.peg.974"/>
<organism evidence="2 3">
    <name type="scientific">Stenotrophomonas koreensis</name>
    <dbReference type="NCBI Taxonomy" id="266128"/>
    <lineage>
        <taxon>Bacteria</taxon>
        <taxon>Pseudomonadati</taxon>
        <taxon>Pseudomonadota</taxon>
        <taxon>Gammaproteobacteria</taxon>
        <taxon>Lysobacterales</taxon>
        <taxon>Lysobacteraceae</taxon>
        <taxon>Stenotrophomonas</taxon>
    </lineage>
</organism>
<dbReference type="Proteomes" id="UP000051254">
    <property type="component" value="Unassembled WGS sequence"/>
</dbReference>
<dbReference type="RefSeq" id="WP_057666545.1">
    <property type="nucleotide sequence ID" value="NZ_LDJH01000017.1"/>
</dbReference>
<dbReference type="AlphaFoldDB" id="A0A0R0BVR0"/>
<dbReference type="STRING" id="266128.ABB25_10490"/>
<sequence>MSDQPLQLYRVMLGGRAPGATVELHDVVFAVGTDLKSLYGQLREAWFGQPAGLHIDAWQVIAGVDGWRVRLDEAIPDPAAPKLFFVNLGGYIAGRFGEEHGYELVVAADAAAAKAAALARIRAAVWDKPHRDALVEVDGCLHIGVIGRLHVHLERGDYAAQPVHCDYIVLN</sequence>
<protein>
    <recommendedName>
        <fullName evidence="1">DUF1543 domain-containing protein</fullName>
    </recommendedName>
</protein>
<feature type="domain" description="DUF1543" evidence="1">
    <location>
        <begin position="21"/>
        <end position="71"/>
    </location>
</feature>
<evidence type="ECO:0000259" key="1">
    <source>
        <dbReference type="Pfam" id="PF07566"/>
    </source>
</evidence>
<dbReference type="Gene3D" id="3.10.20.10">
    <property type="match status" value="2"/>
</dbReference>
<dbReference type="OrthoDB" id="850243at2"/>
<evidence type="ECO:0000313" key="3">
    <source>
        <dbReference type="Proteomes" id="UP000051254"/>
    </source>
</evidence>
<reference evidence="2 3" key="1">
    <citation type="submission" date="2015-05" db="EMBL/GenBank/DDBJ databases">
        <title>Genome sequencing and analysis of members of genus Stenotrophomonas.</title>
        <authorList>
            <person name="Patil P.P."/>
            <person name="Midha S."/>
            <person name="Patil P.B."/>
        </authorList>
    </citation>
    <scope>NUCLEOTIDE SEQUENCE [LARGE SCALE GENOMIC DNA]</scope>
    <source>
        <strain evidence="2 3">DSM 17805</strain>
    </source>
</reference>
<accession>A0A0R0BVR0</accession>
<proteinExistence type="predicted"/>
<gene>
    <name evidence="2" type="ORF">ABB25_10490</name>
</gene>
<evidence type="ECO:0000313" key="2">
    <source>
        <dbReference type="EMBL" id="KRG57064.1"/>
    </source>
</evidence>
<comment type="caution">
    <text evidence="2">The sequence shown here is derived from an EMBL/GenBank/DDBJ whole genome shotgun (WGS) entry which is preliminary data.</text>
</comment>
<dbReference type="EMBL" id="LDJH01000017">
    <property type="protein sequence ID" value="KRG57064.1"/>
    <property type="molecule type" value="Genomic_DNA"/>
</dbReference>
<dbReference type="Pfam" id="PF07566">
    <property type="entry name" value="DUF1543"/>
    <property type="match status" value="1"/>
</dbReference>
<dbReference type="InterPro" id="IPR011440">
    <property type="entry name" value="DUF1543"/>
</dbReference>
<name>A0A0R0BVR0_9GAMM</name>